<evidence type="ECO:0000256" key="10">
    <source>
        <dbReference type="ARBA" id="ARBA00022605"/>
    </source>
</evidence>
<dbReference type="InterPro" id="IPR050067">
    <property type="entry name" value="IPM_dehydratase_rel_enz"/>
</dbReference>
<dbReference type="InterPro" id="IPR012235">
    <property type="entry name" value="3-IsopropMal_deHydtase_ssu/lsu"/>
</dbReference>
<dbReference type="NCBIfam" id="TIGR00170">
    <property type="entry name" value="leuC"/>
    <property type="match status" value="1"/>
</dbReference>
<keyword evidence="13" id="KW-0411">Iron-sulfur</keyword>
<dbReference type="PANTHER" id="PTHR43822:SF9">
    <property type="entry name" value="3-ISOPROPYLMALATE DEHYDRATASE"/>
    <property type="match status" value="1"/>
</dbReference>
<dbReference type="InterPro" id="IPR015928">
    <property type="entry name" value="Aconitase/3IPM_dehydase_swvl"/>
</dbReference>
<proteinExistence type="inferred from homology"/>
<dbReference type="Proteomes" id="UP000481288">
    <property type="component" value="Unassembled WGS sequence"/>
</dbReference>
<evidence type="ECO:0000256" key="4">
    <source>
        <dbReference type="ARBA" id="ARBA00004729"/>
    </source>
</evidence>
<dbReference type="GO" id="GO:0009098">
    <property type="term" value="P:L-leucine biosynthetic process"/>
    <property type="evidence" value="ECO:0007669"/>
    <property type="project" value="UniProtKB-UniPathway"/>
</dbReference>
<reference evidence="21 22" key="1">
    <citation type="submission" date="2018-05" db="EMBL/GenBank/DDBJ databases">
        <title>Whole genome sequencing for identification of molecular markers to develop diagnostic detection tools for the regulated plant pathogen Lachnellula willkommii.</title>
        <authorList>
            <person name="Giroux E."/>
            <person name="Bilodeau G."/>
        </authorList>
    </citation>
    <scope>NUCLEOTIDE SEQUENCE [LARGE SCALE GENOMIC DNA]</scope>
    <source>
        <strain evidence="21 22">CBS 625.97</strain>
    </source>
</reference>
<dbReference type="GO" id="GO:0046872">
    <property type="term" value="F:metal ion binding"/>
    <property type="evidence" value="ECO:0007669"/>
    <property type="project" value="UniProtKB-KW"/>
</dbReference>
<dbReference type="NCBIfam" id="NF002458">
    <property type="entry name" value="PRK01641.1"/>
    <property type="match status" value="1"/>
</dbReference>
<feature type="domain" description="Aconitase A/isopropylmalate dehydratase small subunit swivel" evidence="20">
    <location>
        <begin position="540"/>
        <end position="662"/>
    </location>
</feature>
<dbReference type="Pfam" id="PF00694">
    <property type="entry name" value="Aconitase_C"/>
    <property type="match status" value="1"/>
</dbReference>
<evidence type="ECO:0000256" key="12">
    <source>
        <dbReference type="ARBA" id="ARBA00023004"/>
    </source>
</evidence>
<dbReference type="EC" id="4.2.1.33" evidence="6 18"/>
<keyword evidence="15 18" id="KW-0100">Branched-chain amino acid biosynthesis</keyword>
<comment type="pathway">
    <text evidence="4 18">Amino-acid biosynthesis; L-leucine biosynthesis; L-leucine from 3-methyl-2-oxobutanoate: step 2/4.</text>
</comment>
<dbReference type="AlphaFoldDB" id="A0A7D8UV32"/>
<dbReference type="InterPro" id="IPR004430">
    <property type="entry name" value="3-IsopropMal_deHydase_lsu"/>
</dbReference>
<dbReference type="CDD" id="cd01577">
    <property type="entry name" value="IPMI_Swivel"/>
    <property type="match status" value="1"/>
</dbReference>
<evidence type="ECO:0000256" key="16">
    <source>
        <dbReference type="ARBA" id="ARBA00031631"/>
    </source>
</evidence>
<dbReference type="FunFam" id="3.30.499.10:FF:000007">
    <property type="entry name" value="3-isopropylmalate dehydratase large subunit"/>
    <property type="match status" value="1"/>
</dbReference>
<dbReference type="InterPro" id="IPR018136">
    <property type="entry name" value="Aconitase_4Fe-4S_BS"/>
</dbReference>
<evidence type="ECO:0000256" key="14">
    <source>
        <dbReference type="ARBA" id="ARBA00023239"/>
    </source>
</evidence>
<dbReference type="HAMAP" id="MF_01026">
    <property type="entry name" value="LeuC_type1"/>
    <property type="match status" value="1"/>
</dbReference>
<evidence type="ECO:0000256" key="13">
    <source>
        <dbReference type="ARBA" id="ARBA00023014"/>
    </source>
</evidence>
<organism evidence="21 22">
    <name type="scientific">Lachnellula cervina</name>
    <dbReference type="NCBI Taxonomy" id="1316786"/>
    <lineage>
        <taxon>Eukaryota</taxon>
        <taxon>Fungi</taxon>
        <taxon>Dikarya</taxon>
        <taxon>Ascomycota</taxon>
        <taxon>Pezizomycotina</taxon>
        <taxon>Leotiomycetes</taxon>
        <taxon>Helotiales</taxon>
        <taxon>Lachnaceae</taxon>
        <taxon>Lachnellula</taxon>
    </lineage>
</organism>
<keyword evidence="11" id="KW-0479">Metal-binding</keyword>
<keyword evidence="10 18" id="KW-0028">Amino-acid biosynthesis</keyword>
<dbReference type="PIRSF" id="PIRSF001418">
    <property type="entry name" value="ACN"/>
    <property type="match status" value="1"/>
</dbReference>
<keyword evidence="8 18" id="KW-0432">Leucine biosynthesis</keyword>
<dbReference type="Gene3D" id="3.20.19.10">
    <property type="entry name" value="Aconitase, domain 4"/>
    <property type="match status" value="1"/>
</dbReference>
<dbReference type="OrthoDB" id="2279155at2759"/>
<evidence type="ECO:0000256" key="1">
    <source>
        <dbReference type="ARBA" id="ARBA00000491"/>
    </source>
</evidence>
<evidence type="ECO:0000256" key="18">
    <source>
        <dbReference type="PIRNR" id="PIRNR001418"/>
    </source>
</evidence>
<dbReference type="NCBIfam" id="NF009116">
    <property type="entry name" value="PRK12466.1"/>
    <property type="match status" value="1"/>
</dbReference>
<dbReference type="InterPro" id="IPR036008">
    <property type="entry name" value="Aconitase_4Fe-4S_dom"/>
</dbReference>
<dbReference type="GO" id="GO:0009316">
    <property type="term" value="C:3-isopropylmalate dehydratase complex"/>
    <property type="evidence" value="ECO:0007669"/>
    <property type="project" value="InterPro"/>
</dbReference>
<keyword evidence="12" id="KW-0408">Iron</keyword>
<dbReference type="InterPro" id="IPR033941">
    <property type="entry name" value="IPMI_cat"/>
</dbReference>
<evidence type="ECO:0000256" key="9">
    <source>
        <dbReference type="ARBA" id="ARBA00022485"/>
    </source>
</evidence>
<gene>
    <name evidence="21" type="primary">LEUA</name>
    <name evidence="21" type="ORF">LCER1_G000609</name>
</gene>
<evidence type="ECO:0000256" key="2">
    <source>
        <dbReference type="ARBA" id="ARBA00001966"/>
    </source>
</evidence>
<keyword evidence="9" id="KW-0004">4Fe-4S</keyword>
<dbReference type="HAMAP" id="MF_01031">
    <property type="entry name" value="LeuD_type1"/>
    <property type="match status" value="1"/>
</dbReference>
<evidence type="ECO:0000313" key="21">
    <source>
        <dbReference type="EMBL" id="TVY59022.1"/>
    </source>
</evidence>
<dbReference type="PROSITE" id="PS00450">
    <property type="entry name" value="ACONITASE_1"/>
    <property type="match status" value="1"/>
</dbReference>
<comment type="cofactor">
    <cofactor evidence="2">
        <name>[4Fe-4S] cluster</name>
        <dbReference type="ChEBI" id="CHEBI:49883"/>
    </cofactor>
</comment>
<evidence type="ECO:0000256" key="6">
    <source>
        <dbReference type="ARBA" id="ARBA00011998"/>
    </source>
</evidence>
<sequence>MPTAEGGPRTLYDKVFQDHIVDERLDGTILLYIDRHLVHEVTSPQAFEGLKNAGRKVRRPDCTLATTDHNVPTSSRKSFKNIEQFVDVEDSRLQCMTLEENVKDFGITYFGLGDKRQGIVHIIGPEQGFTLPGTTVVCGDSHTSTHGAFGALAFGIGTSEVEHVLATQTLITKRSKNMRIKVDGELTPGVSSKDIILHAIGKIGTAGGTGAVIEFCGSAIEALSMEARMSICNMSIEGGARAGMIAPDEVTFSYLKGRPLAPDFGSTEWDKAVAYWKSLKSDPGAKYDIDVTIDAKDIPPSVTWGTSPEDVVPITGVVPDPETFATKEKKESGRRMLEYMGLTAGTPMEEVVLDKIFIGSCTNARIEDLRAAAGVVKGRKIAANIKRAMIVPGSGLVKDRAEAEGLDKIFTDAGFEWREAGCSMCLGMNPDILAPQERCASTSNRNFEGRQGAGGRTHLVSPVTAAACAIVGKLADVRKFADSNATPRPASPKPVLGKAHIDERVETDDTEREIIGDQPEDDVAVPHTNTVASQSSTGLPKFTVLKGLAAPMERANVDTDAIIPKQFLKTIKRTGLGSALFHGLRYNADGSEKPDFVLNQERYRKSKILVVTGPNFGCGSSREHAPWALLDFGITCVIAPSYADIFFNNTFKNGMLPIAITNKSDLEAIATEAREGREIEVDLPNQVINDGSGNKICGFEVEEFRKHCLVNGLDDIGLTMQMDDKIEAFEKKMTVNTPWLDGRAYLKRGRNGKLGVKAVPVPKTNRGEEIKEPLEW</sequence>
<comment type="similarity">
    <text evidence="5 18">Belongs to the aconitase/IPM isomerase family.</text>
</comment>
<dbReference type="NCBIfam" id="TIGR00171">
    <property type="entry name" value="leuD"/>
    <property type="match status" value="1"/>
</dbReference>
<dbReference type="InterPro" id="IPR000573">
    <property type="entry name" value="AconitaseA/IPMdHydase_ssu_swvl"/>
</dbReference>
<evidence type="ECO:0000259" key="19">
    <source>
        <dbReference type="Pfam" id="PF00330"/>
    </source>
</evidence>
<dbReference type="SUPFAM" id="SSF53732">
    <property type="entry name" value="Aconitase iron-sulfur domain"/>
    <property type="match status" value="1"/>
</dbReference>
<dbReference type="CDD" id="cd01583">
    <property type="entry name" value="IPMI"/>
    <property type="match status" value="1"/>
</dbReference>
<dbReference type="GO" id="GO:0003861">
    <property type="term" value="F:3-isopropylmalate dehydratase activity"/>
    <property type="evidence" value="ECO:0007669"/>
    <property type="project" value="UniProtKB-EC"/>
</dbReference>
<evidence type="ECO:0000256" key="17">
    <source>
        <dbReference type="ARBA" id="ARBA00033368"/>
    </source>
</evidence>
<comment type="catalytic activity">
    <reaction evidence="1 18">
        <text>(2R,3S)-3-isopropylmalate = (2S)-2-isopropylmalate</text>
        <dbReference type="Rhea" id="RHEA:32287"/>
        <dbReference type="ChEBI" id="CHEBI:1178"/>
        <dbReference type="ChEBI" id="CHEBI:35121"/>
        <dbReference type="EC" id="4.2.1.33"/>
    </reaction>
</comment>
<evidence type="ECO:0000256" key="3">
    <source>
        <dbReference type="ARBA" id="ARBA00002695"/>
    </source>
</evidence>
<dbReference type="Pfam" id="PF00330">
    <property type="entry name" value="Aconitase"/>
    <property type="match status" value="1"/>
</dbReference>
<evidence type="ECO:0000256" key="5">
    <source>
        <dbReference type="ARBA" id="ARBA00007185"/>
    </source>
</evidence>
<accession>A0A7D8UV32</accession>
<comment type="caution">
    <text evidence="21">The sequence shown here is derived from an EMBL/GenBank/DDBJ whole genome shotgun (WGS) entry which is preliminary data.</text>
</comment>
<name>A0A7D8UV32_9HELO</name>
<protein>
    <recommendedName>
        <fullName evidence="7 18">3-isopropylmalate dehydratase</fullName>
        <ecNumber evidence="6 18">4.2.1.33</ecNumber>
    </recommendedName>
    <alternativeName>
        <fullName evidence="16 18">Alpha-IPM isomerase</fullName>
    </alternativeName>
    <alternativeName>
        <fullName evidence="17 18">Isopropylmalate isomerase</fullName>
    </alternativeName>
</protein>
<dbReference type="InterPro" id="IPR033940">
    <property type="entry name" value="IPMI_Swivel"/>
</dbReference>
<evidence type="ECO:0000256" key="15">
    <source>
        <dbReference type="ARBA" id="ARBA00023304"/>
    </source>
</evidence>
<feature type="domain" description="Aconitase/3-isopropylmalate dehydratase large subunit alpha/beta/alpha" evidence="19">
    <location>
        <begin position="13"/>
        <end position="472"/>
    </location>
</feature>
<dbReference type="GO" id="GO:0051539">
    <property type="term" value="F:4 iron, 4 sulfur cluster binding"/>
    <property type="evidence" value="ECO:0007669"/>
    <property type="project" value="UniProtKB-KW"/>
</dbReference>
<dbReference type="SUPFAM" id="SSF52016">
    <property type="entry name" value="LeuD/IlvD-like"/>
    <property type="match status" value="1"/>
</dbReference>
<keyword evidence="14 18" id="KW-0456">Lyase</keyword>
<dbReference type="UniPathway" id="UPA00048">
    <property type="reaction ID" value="UER00071"/>
</dbReference>
<keyword evidence="22" id="KW-1185">Reference proteome</keyword>
<dbReference type="EMBL" id="QGMG01000016">
    <property type="protein sequence ID" value="TVY59022.1"/>
    <property type="molecule type" value="Genomic_DNA"/>
</dbReference>
<dbReference type="FunFam" id="3.20.19.10:FF:000003">
    <property type="entry name" value="3-isopropylmalate dehydratase small subunit"/>
    <property type="match status" value="1"/>
</dbReference>
<comment type="function">
    <text evidence="3 18">Catalyzes the isomerization between 2-isopropylmalate and 3-isopropylmalate, via the formation of 2-isopropylmaleate.</text>
</comment>
<dbReference type="NCBIfam" id="NF004016">
    <property type="entry name" value="PRK05478.1"/>
    <property type="match status" value="1"/>
</dbReference>
<evidence type="ECO:0000256" key="11">
    <source>
        <dbReference type="ARBA" id="ARBA00022723"/>
    </source>
</evidence>
<dbReference type="InterPro" id="IPR001030">
    <property type="entry name" value="Acoase/IPM_deHydtase_lsu_aba"/>
</dbReference>
<dbReference type="Gene3D" id="3.30.499.10">
    <property type="entry name" value="Aconitase, domain 3"/>
    <property type="match status" value="2"/>
</dbReference>
<evidence type="ECO:0000259" key="20">
    <source>
        <dbReference type="Pfam" id="PF00694"/>
    </source>
</evidence>
<dbReference type="PROSITE" id="PS01244">
    <property type="entry name" value="ACONITASE_2"/>
    <property type="match status" value="1"/>
</dbReference>
<dbReference type="InterPro" id="IPR015931">
    <property type="entry name" value="Acnase/IPM_dHydase_lsu_aba_1/3"/>
</dbReference>
<dbReference type="FunFam" id="3.30.499.10:FF:000006">
    <property type="entry name" value="3-isopropylmalate dehydratase large subunit"/>
    <property type="match status" value="1"/>
</dbReference>
<dbReference type="PRINTS" id="PR00415">
    <property type="entry name" value="ACONITASE"/>
</dbReference>
<evidence type="ECO:0000256" key="8">
    <source>
        <dbReference type="ARBA" id="ARBA00022430"/>
    </source>
</evidence>
<evidence type="ECO:0000313" key="22">
    <source>
        <dbReference type="Proteomes" id="UP000481288"/>
    </source>
</evidence>
<dbReference type="PANTHER" id="PTHR43822">
    <property type="entry name" value="HOMOACONITASE, MITOCHONDRIAL-RELATED"/>
    <property type="match status" value="1"/>
</dbReference>
<dbReference type="InterPro" id="IPR004431">
    <property type="entry name" value="3-IsopropMal_deHydase_ssu"/>
</dbReference>
<evidence type="ECO:0000256" key="7">
    <source>
        <dbReference type="ARBA" id="ARBA00014371"/>
    </source>
</evidence>